<protein>
    <submittedName>
        <fullName evidence="2">Baseplate assembly protein J</fullName>
    </submittedName>
</protein>
<dbReference type="RefSeq" id="WP_059431011.1">
    <property type="nucleotide sequence ID" value="NZ_FAUW01000002.1"/>
</dbReference>
<dbReference type="Proteomes" id="UP000052257">
    <property type="component" value="Unassembled WGS sequence"/>
</dbReference>
<dbReference type="Pfam" id="PF26078">
    <property type="entry name" value="Baseplate_J_M"/>
    <property type="match status" value="1"/>
</dbReference>
<sequence>MALNLEKLPFAPIIEELSFDELLNAVKSLFKERLNDEQIKLLESDEFSAVLETLAYREMLLRARMNASIKACLLPYASGDDLDNVVAIYGIERLRGEYPKANAQFSLSMARNTDITIPARTILNDGENNKAILAKSVVLKAGELKANGEIVLQTYTKTSDKKCEYIETPLPYVLKAKQTSTFSGGADPESDEAFRARAVLSLDRFSTAGAAKAYKFHALSASAKVIDVSVINGGAGVVKIYLQSSDDSDIASEISSYINADERRPLTDNVVSSMAKNIKVLIKADIELTDMLNQNLVDESIKNGTNRLKIGEDLNLSYIYSRLHQTGVYRATIKELVVGELKQTLVSDVLAGVDSFISFEFELAYKEAVL</sequence>
<dbReference type="PIRSF" id="PIRSF020481">
    <property type="entry name" value="BAP"/>
    <property type="match status" value="1"/>
</dbReference>
<reference evidence="2 3" key="1">
    <citation type="submission" date="2015-11" db="EMBL/GenBank/DDBJ databases">
        <authorList>
            <consortium name="Pathogen Informatics"/>
        </authorList>
    </citation>
    <scope>NUCLEOTIDE SEQUENCE [LARGE SCALE GENOMIC DNA]</scope>
    <source>
        <strain evidence="2 3">006A-0191</strain>
    </source>
</reference>
<comment type="caution">
    <text evidence="2">The sequence shown here is derived from an EMBL/GenBank/DDBJ whole genome shotgun (WGS) entry which is preliminary data.</text>
</comment>
<dbReference type="AlphaFoldDB" id="A0A9W5APU1"/>
<accession>A0A9W5APU1</accession>
<dbReference type="InterPro" id="IPR058531">
    <property type="entry name" value="Baseplate_J_M"/>
</dbReference>
<feature type="domain" description="Baseplate J-like central" evidence="1">
    <location>
        <begin position="206"/>
        <end position="271"/>
    </location>
</feature>
<evidence type="ECO:0000313" key="3">
    <source>
        <dbReference type="Proteomes" id="UP000052257"/>
    </source>
</evidence>
<evidence type="ECO:0000259" key="1">
    <source>
        <dbReference type="Pfam" id="PF26078"/>
    </source>
</evidence>
<dbReference type="InterPro" id="IPR014507">
    <property type="entry name" value="Baseplate_assembly_J_pred"/>
</dbReference>
<gene>
    <name evidence="2" type="ORF">ERS739220_00848</name>
</gene>
<dbReference type="EMBL" id="FAUW01000002">
    <property type="protein sequence ID" value="CUU77253.1"/>
    <property type="molecule type" value="Genomic_DNA"/>
</dbReference>
<proteinExistence type="predicted"/>
<organism evidence="2 3">
    <name type="scientific">Campylobacter hyointestinalis subsp. hyointestinalis</name>
    <dbReference type="NCBI Taxonomy" id="91352"/>
    <lineage>
        <taxon>Bacteria</taxon>
        <taxon>Pseudomonadati</taxon>
        <taxon>Campylobacterota</taxon>
        <taxon>Epsilonproteobacteria</taxon>
        <taxon>Campylobacterales</taxon>
        <taxon>Campylobacteraceae</taxon>
        <taxon>Campylobacter</taxon>
    </lineage>
</organism>
<evidence type="ECO:0000313" key="2">
    <source>
        <dbReference type="EMBL" id="CUU77253.1"/>
    </source>
</evidence>
<name>A0A9W5APU1_CAMHY</name>